<accession>A0A7K0BTV4</accession>
<evidence type="ECO:0000313" key="2">
    <source>
        <dbReference type="Proteomes" id="UP000487268"/>
    </source>
</evidence>
<sequence length="292" mass="32877">MTAGSQTPYLLGLLSERDATRYLTTPVLQGVERMPRLALDKACTPLDDESRWEAGPVRELIDEAMERFDGEKTTQADAWLAPRLHAMMRMNRREAADSRRWNFLALRLAPDYVLWRNSPKATKRNPVPQVNRAHFVGPYHKQTFSRLWWAAELFRNGPDYGPVEVACGNQESFNTVLRLEIIYHQATAQTMIKLMQEGAVRKGRPLNGLAKAINSAGSTLLFDVLAPDPPWDGRAHDMWVKDAASAFVQYDALPEGPDDGSVTDRDVDALLPLFRELFATADIRGEKPAESE</sequence>
<dbReference type="AlphaFoldDB" id="A0A7K0BTV4"/>
<dbReference type="OrthoDB" id="4606505at2"/>
<dbReference type="EMBL" id="WEGH01000002">
    <property type="protein sequence ID" value="MQY04599.1"/>
    <property type="molecule type" value="Genomic_DNA"/>
</dbReference>
<organism evidence="1 2">
    <name type="scientific">Actinomadura macrotermitis</name>
    <dbReference type="NCBI Taxonomy" id="2585200"/>
    <lineage>
        <taxon>Bacteria</taxon>
        <taxon>Bacillati</taxon>
        <taxon>Actinomycetota</taxon>
        <taxon>Actinomycetes</taxon>
        <taxon>Streptosporangiales</taxon>
        <taxon>Thermomonosporaceae</taxon>
        <taxon>Actinomadura</taxon>
    </lineage>
</organism>
<dbReference type="RefSeq" id="WP_153532803.1">
    <property type="nucleotide sequence ID" value="NZ_WEGH01000002.1"/>
</dbReference>
<dbReference type="Pfam" id="PF19866">
    <property type="entry name" value="DUF6339"/>
    <property type="match status" value="1"/>
</dbReference>
<gene>
    <name evidence="1" type="ORF">ACRB68_26550</name>
</gene>
<name>A0A7K0BTV4_9ACTN</name>
<comment type="caution">
    <text evidence="1">The sequence shown here is derived from an EMBL/GenBank/DDBJ whole genome shotgun (WGS) entry which is preliminary data.</text>
</comment>
<protein>
    <submittedName>
        <fullName evidence="1">Uncharacterized protein</fullName>
    </submittedName>
</protein>
<dbReference type="InterPro" id="IPR045920">
    <property type="entry name" value="DUF6339"/>
</dbReference>
<reference evidence="1 2" key="1">
    <citation type="submission" date="2019-10" db="EMBL/GenBank/DDBJ databases">
        <title>Actinomadura rubteroloni sp. nov. and Actinomadura macrotermitis sp. nov., isolated from the gut of fungus growing-termite Macrotermes natalensis.</title>
        <authorList>
            <person name="Benndorf R."/>
            <person name="Martin K."/>
            <person name="Kuefner M."/>
            <person name="De Beer W."/>
            <person name="Kaster A.-K."/>
            <person name="Vollmers J."/>
            <person name="Poulsen M."/>
            <person name="Beemelmanns C."/>
        </authorList>
    </citation>
    <scope>NUCLEOTIDE SEQUENCE [LARGE SCALE GENOMIC DNA]</scope>
    <source>
        <strain evidence="1 2">RB68</strain>
    </source>
</reference>
<dbReference type="Proteomes" id="UP000487268">
    <property type="component" value="Unassembled WGS sequence"/>
</dbReference>
<proteinExistence type="predicted"/>
<keyword evidence="2" id="KW-1185">Reference proteome</keyword>
<evidence type="ECO:0000313" key="1">
    <source>
        <dbReference type="EMBL" id="MQY04599.1"/>
    </source>
</evidence>